<reference evidence="2" key="1">
    <citation type="journal article" date="2019" name="Int. J. Syst. Evol. Microbiol.">
        <title>The Global Catalogue of Microorganisms (GCM) 10K type strain sequencing project: providing services to taxonomists for standard genome sequencing and annotation.</title>
        <authorList>
            <consortium name="The Broad Institute Genomics Platform"/>
            <consortium name="The Broad Institute Genome Sequencing Center for Infectious Disease"/>
            <person name="Wu L."/>
            <person name="Ma J."/>
        </authorList>
    </citation>
    <scope>NUCLEOTIDE SEQUENCE [LARGE SCALE GENOMIC DNA]</scope>
    <source>
        <strain evidence="2">KCTC 52039</strain>
    </source>
</reference>
<accession>A0ABV7IXJ6</accession>
<gene>
    <name evidence="1" type="ORF">ACFOGH_05820</name>
</gene>
<protein>
    <recommendedName>
        <fullName evidence="3">Helix-turn-helix domain-containing protein</fullName>
    </recommendedName>
</protein>
<comment type="caution">
    <text evidence="1">The sequence shown here is derived from an EMBL/GenBank/DDBJ whole genome shotgun (WGS) entry which is preliminary data.</text>
</comment>
<dbReference type="RefSeq" id="WP_380072122.1">
    <property type="nucleotide sequence ID" value="NZ_JBHRTO010000001.1"/>
</dbReference>
<evidence type="ECO:0000313" key="2">
    <source>
        <dbReference type="Proteomes" id="UP001595547"/>
    </source>
</evidence>
<keyword evidence="2" id="KW-1185">Reference proteome</keyword>
<evidence type="ECO:0008006" key="3">
    <source>
        <dbReference type="Google" id="ProtNLM"/>
    </source>
</evidence>
<evidence type="ECO:0000313" key="1">
    <source>
        <dbReference type="EMBL" id="MFC3180498.1"/>
    </source>
</evidence>
<proteinExistence type="predicted"/>
<organism evidence="1 2">
    <name type="scientific">Cypionkella sinensis</name>
    <dbReference type="NCBI Taxonomy" id="1756043"/>
    <lineage>
        <taxon>Bacteria</taxon>
        <taxon>Pseudomonadati</taxon>
        <taxon>Pseudomonadota</taxon>
        <taxon>Alphaproteobacteria</taxon>
        <taxon>Rhodobacterales</taxon>
        <taxon>Paracoccaceae</taxon>
        <taxon>Cypionkella</taxon>
    </lineage>
</organism>
<name>A0ABV7IXJ6_9RHOB</name>
<dbReference type="EMBL" id="JBHRTO010000001">
    <property type="protein sequence ID" value="MFC3180498.1"/>
    <property type="molecule type" value="Genomic_DNA"/>
</dbReference>
<dbReference type="Proteomes" id="UP001595547">
    <property type="component" value="Unassembled WGS sequence"/>
</dbReference>
<sequence>MMLEPRTMLIVDQGELQALRAEVRELTRLLTGAKVTPLPQWQPLTDYAARLGKSEKTIRNWVRAGKLETKREGSMLMIKSP</sequence>